<evidence type="ECO:0000313" key="1">
    <source>
        <dbReference type="EMBL" id="EDW36653.1"/>
    </source>
</evidence>
<keyword evidence="2" id="KW-1185">Reference proteome</keyword>
<dbReference type="EMBL" id="CH479673">
    <property type="protein sequence ID" value="EDW36653.1"/>
    <property type="molecule type" value="Genomic_DNA"/>
</dbReference>
<dbReference type="AlphaFoldDB" id="B4HD49"/>
<reference evidence="1 2" key="1">
    <citation type="journal article" date="2007" name="Nature">
        <title>Evolution of genes and genomes on the Drosophila phylogeny.</title>
        <authorList>
            <consortium name="Drosophila 12 Genomes Consortium"/>
            <person name="Clark A.G."/>
            <person name="Eisen M.B."/>
            <person name="Smith D.R."/>
            <person name="Bergman C.M."/>
            <person name="Oliver B."/>
            <person name="Markow T.A."/>
            <person name="Kaufman T.C."/>
            <person name="Kellis M."/>
            <person name="Gelbart W."/>
            <person name="Iyer V.N."/>
            <person name="Pollard D.A."/>
            <person name="Sackton T.B."/>
            <person name="Larracuente A.M."/>
            <person name="Singh N.D."/>
            <person name="Abad J.P."/>
            <person name="Abt D.N."/>
            <person name="Adryan B."/>
            <person name="Aguade M."/>
            <person name="Akashi H."/>
            <person name="Anderson W.W."/>
            <person name="Aquadro C.F."/>
            <person name="Ardell D.H."/>
            <person name="Arguello R."/>
            <person name="Artieri C.G."/>
            <person name="Barbash D.A."/>
            <person name="Barker D."/>
            <person name="Barsanti P."/>
            <person name="Batterham P."/>
            <person name="Batzoglou S."/>
            <person name="Begun D."/>
            <person name="Bhutkar A."/>
            <person name="Blanco E."/>
            <person name="Bosak S.A."/>
            <person name="Bradley R.K."/>
            <person name="Brand A.D."/>
            <person name="Brent M.R."/>
            <person name="Brooks A.N."/>
            <person name="Brown R.H."/>
            <person name="Butlin R.K."/>
            <person name="Caggese C."/>
            <person name="Calvi B.R."/>
            <person name="Bernardo de Carvalho A."/>
            <person name="Caspi A."/>
            <person name="Castrezana S."/>
            <person name="Celniker S.E."/>
            <person name="Chang J.L."/>
            <person name="Chapple C."/>
            <person name="Chatterji S."/>
            <person name="Chinwalla A."/>
            <person name="Civetta A."/>
            <person name="Clifton S.W."/>
            <person name="Comeron J.M."/>
            <person name="Costello J.C."/>
            <person name="Coyne J.A."/>
            <person name="Daub J."/>
            <person name="David R.G."/>
            <person name="Delcher A.L."/>
            <person name="Delehaunty K."/>
            <person name="Do C.B."/>
            <person name="Ebling H."/>
            <person name="Edwards K."/>
            <person name="Eickbush T."/>
            <person name="Evans J.D."/>
            <person name="Filipski A."/>
            <person name="Findeiss S."/>
            <person name="Freyhult E."/>
            <person name="Fulton L."/>
            <person name="Fulton R."/>
            <person name="Garcia A.C."/>
            <person name="Gardiner A."/>
            <person name="Garfield D.A."/>
            <person name="Garvin B.E."/>
            <person name="Gibson G."/>
            <person name="Gilbert D."/>
            <person name="Gnerre S."/>
            <person name="Godfrey J."/>
            <person name="Good R."/>
            <person name="Gotea V."/>
            <person name="Gravely B."/>
            <person name="Greenberg A.J."/>
            <person name="Griffiths-Jones S."/>
            <person name="Gross S."/>
            <person name="Guigo R."/>
            <person name="Gustafson E.A."/>
            <person name="Haerty W."/>
            <person name="Hahn M.W."/>
            <person name="Halligan D.L."/>
            <person name="Halpern A.L."/>
            <person name="Halter G.M."/>
            <person name="Han M.V."/>
            <person name="Heger A."/>
            <person name="Hillier L."/>
            <person name="Hinrichs A.S."/>
            <person name="Holmes I."/>
            <person name="Hoskins R.A."/>
            <person name="Hubisz M.J."/>
            <person name="Hultmark D."/>
            <person name="Huntley M.A."/>
            <person name="Jaffe D.B."/>
            <person name="Jagadeeshan S."/>
            <person name="Jeck W.R."/>
            <person name="Johnson J."/>
            <person name="Jones C.D."/>
            <person name="Jordan W.C."/>
            <person name="Karpen G.H."/>
            <person name="Kataoka E."/>
            <person name="Keightley P.D."/>
            <person name="Kheradpour P."/>
            <person name="Kirkness E.F."/>
            <person name="Koerich L.B."/>
            <person name="Kristiansen K."/>
            <person name="Kudrna D."/>
            <person name="Kulathinal R.J."/>
            <person name="Kumar S."/>
            <person name="Kwok R."/>
            <person name="Lander E."/>
            <person name="Langley C.H."/>
            <person name="Lapoint R."/>
            <person name="Lazzaro B.P."/>
            <person name="Lee S.J."/>
            <person name="Levesque L."/>
            <person name="Li R."/>
            <person name="Lin C.F."/>
            <person name="Lin M.F."/>
            <person name="Lindblad-Toh K."/>
            <person name="Llopart A."/>
            <person name="Long M."/>
            <person name="Low L."/>
            <person name="Lozovsky E."/>
            <person name="Lu J."/>
            <person name="Luo M."/>
            <person name="Machado C.A."/>
            <person name="Makalowski W."/>
            <person name="Marzo M."/>
            <person name="Matsuda M."/>
            <person name="Matzkin L."/>
            <person name="McAllister B."/>
            <person name="McBride C.S."/>
            <person name="McKernan B."/>
            <person name="McKernan K."/>
            <person name="Mendez-Lago M."/>
            <person name="Minx P."/>
            <person name="Mollenhauer M.U."/>
            <person name="Montooth K."/>
            <person name="Mount S.M."/>
            <person name="Mu X."/>
            <person name="Myers E."/>
            <person name="Negre B."/>
            <person name="Newfeld S."/>
            <person name="Nielsen R."/>
            <person name="Noor M.A."/>
            <person name="O'Grady P."/>
            <person name="Pachter L."/>
            <person name="Papaceit M."/>
            <person name="Parisi M.J."/>
            <person name="Parisi M."/>
            <person name="Parts L."/>
            <person name="Pedersen J.S."/>
            <person name="Pesole G."/>
            <person name="Phillippy A.M."/>
            <person name="Ponting C.P."/>
            <person name="Pop M."/>
            <person name="Porcelli D."/>
            <person name="Powell J.R."/>
            <person name="Prohaska S."/>
            <person name="Pruitt K."/>
            <person name="Puig M."/>
            <person name="Quesneville H."/>
            <person name="Ram K.R."/>
            <person name="Rand D."/>
            <person name="Rasmussen M.D."/>
            <person name="Reed L.K."/>
            <person name="Reenan R."/>
            <person name="Reily A."/>
            <person name="Remington K.A."/>
            <person name="Rieger T.T."/>
            <person name="Ritchie M.G."/>
            <person name="Robin C."/>
            <person name="Rogers Y.H."/>
            <person name="Rohde C."/>
            <person name="Rozas J."/>
            <person name="Rubenfield M.J."/>
            <person name="Ruiz A."/>
            <person name="Russo S."/>
            <person name="Salzberg S.L."/>
            <person name="Sanchez-Gracia A."/>
            <person name="Saranga D.J."/>
            <person name="Sato H."/>
            <person name="Schaeffer S.W."/>
            <person name="Schatz M.C."/>
            <person name="Schlenke T."/>
            <person name="Schwartz R."/>
            <person name="Segarra C."/>
            <person name="Singh R.S."/>
            <person name="Sirot L."/>
            <person name="Sirota M."/>
            <person name="Sisneros N.B."/>
            <person name="Smith C.D."/>
            <person name="Smith T.F."/>
            <person name="Spieth J."/>
            <person name="Stage D.E."/>
            <person name="Stark A."/>
            <person name="Stephan W."/>
            <person name="Strausberg R.L."/>
            <person name="Strempel S."/>
            <person name="Sturgill D."/>
            <person name="Sutton G."/>
            <person name="Sutton G.G."/>
            <person name="Tao W."/>
            <person name="Teichmann S."/>
            <person name="Tobari Y.N."/>
            <person name="Tomimura Y."/>
            <person name="Tsolas J.M."/>
            <person name="Valente V.L."/>
            <person name="Venter E."/>
            <person name="Venter J.C."/>
            <person name="Vicario S."/>
            <person name="Vieira F.G."/>
            <person name="Vilella A.J."/>
            <person name="Villasante A."/>
            <person name="Walenz B."/>
            <person name="Wang J."/>
            <person name="Wasserman M."/>
            <person name="Watts T."/>
            <person name="Wilson D."/>
            <person name="Wilson R.K."/>
            <person name="Wing R.A."/>
            <person name="Wolfner M.F."/>
            <person name="Wong A."/>
            <person name="Wong G.K."/>
            <person name="Wu C.I."/>
            <person name="Wu G."/>
            <person name="Yamamoto D."/>
            <person name="Yang H.P."/>
            <person name="Yang S.P."/>
            <person name="Yorke J.A."/>
            <person name="Yoshida K."/>
            <person name="Zdobnov E."/>
            <person name="Zhang P."/>
            <person name="Zhang Y."/>
            <person name="Zimin A.V."/>
            <person name="Baldwin J."/>
            <person name="Abdouelleil A."/>
            <person name="Abdulkadir J."/>
            <person name="Abebe A."/>
            <person name="Abera B."/>
            <person name="Abreu J."/>
            <person name="Acer S.C."/>
            <person name="Aftuck L."/>
            <person name="Alexander A."/>
            <person name="An P."/>
            <person name="Anderson E."/>
            <person name="Anderson S."/>
            <person name="Arachi H."/>
            <person name="Azer M."/>
            <person name="Bachantsang P."/>
            <person name="Barry A."/>
            <person name="Bayul T."/>
            <person name="Berlin A."/>
            <person name="Bessette D."/>
            <person name="Bloom T."/>
            <person name="Blye J."/>
            <person name="Boguslavskiy L."/>
            <person name="Bonnet C."/>
            <person name="Boukhgalter B."/>
            <person name="Bourzgui I."/>
            <person name="Brown A."/>
            <person name="Cahill P."/>
            <person name="Channer S."/>
            <person name="Cheshatsang Y."/>
            <person name="Chuda L."/>
            <person name="Citroen M."/>
            <person name="Collymore A."/>
            <person name="Cooke P."/>
            <person name="Costello M."/>
            <person name="D'Aco K."/>
            <person name="Daza R."/>
            <person name="De Haan G."/>
            <person name="DeGray S."/>
            <person name="DeMaso C."/>
            <person name="Dhargay N."/>
            <person name="Dooley K."/>
            <person name="Dooley E."/>
            <person name="Doricent M."/>
            <person name="Dorje P."/>
            <person name="Dorjee K."/>
            <person name="Dupes A."/>
            <person name="Elong R."/>
            <person name="Falk J."/>
            <person name="Farina A."/>
            <person name="Faro S."/>
            <person name="Ferguson D."/>
            <person name="Fisher S."/>
            <person name="Foley C.D."/>
            <person name="Franke A."/>
            <person name="Friedrich D."/>
            <person name="Gadbois L."/>
            <person name="Gearin G."/>
            <person name="Gearin C.R."/>
            <person name="Giannoukos G."/>
            <person name="Goode T."/>
            <person name="Graham J."/>
            <person name="Grandbois E."/>
            <person name="Grewal S."/>
            <person name="Gyaltsen K."/>
            <person name="Hafez N."/>
            <person name="Hagos B."/>
            <person name="Hall J."/>
            <person name="Henson C."/>
            <person name="Hollinger A."/>
            <person name="Honan T."/>
            <person name="Huard M.D."/>
            <person name="Hughes L."/>
            <person name="Hurhula B."/>
            <person name="Husby M.E."/>
            <person name="Kamat A."/>
            <person name="Kanga B."/>
            <person name="Kashin S."/>
            <person name="Khazanovich D."/>
            <person name="Kisner P."/>
            <person name="Lance K."/>
            <person name="Lara M."/>
            <person name="Lee W."/>
            <person name="Lennon N."/>
            <person name="Letendre F."/>
            <person name="LeVine R."/>
            <person name="Lipovsky A."/>
            <person name="Liu X."/>
            <person name="Liu J."/>
            <person name="Liu S."/>
            <person name="Lokyitsang T."/>
            <person name="Lokyitsang Y."/>
            <person name="Lubonja R."/>
            <person name="Lui A."/>
            <person name="MacDonald P."/>
            <person name="Magnisalis V."/>
            <person name="Maru K."/>
            <person name="Matthews C."/>
            <person name="McCusker W."/>
            <person name="McDonough S."/>
            <person name="Mehta T."/>
            <person name="Meldrim J."/>
            <person name="Meneus L."/>
            <person name="Mihai O."/>
            <person name="Mihalev A."/>
            <person name="Mihova T."/>
            <person name="Mittelman R."/>
            <person name="Mlenga V."/>
            <person name="Montmayeur A."/>
            <person name="Mulrain L."/>
            <person name="Navidi A."/>
            <person name="Naylor J."/>
            <person name="Negash T."/>
            <person name="Nguyen T."/>
            <person name="Nguyen N."/>
            <person name="Nicol R."/>
            <person name="Norbu C."/>
            <person name="Norbu N."/>
            <person name="Novod N."/>
            <person name="O'Neill B."/>
            <person name="Osman S."/>
            <person name="Markiewicz E."/>
            <person name="Oyono O.L."/>
            <person name="Patti C."/>
            <person name="Phunkhang P."/>
            <person name="Pierre F."/>
            <person name="Priest M."/>
            <person name="Raghuraman S."/>
            <person name="Rege F."/>
            <person name="Reyes R."/>
            <person name="Rise C."/>
            <person name="Rogov P."/>
            <person name="Ross K."/>
            <person name="Ryan E."/>
            <person name="Settipalli S."/>
            <person name="Shea T."/>
            <person name="Sherpa N."/>
            <person name="Shi L."/>
            <person name="Shih D."/>
            <person name="Sparrow T."/>
            <person name="Spaulding J."/>
            <person name="Stalker J."/>
            <person name="Stange-Thomann N."/>
            <person name="Stavropoulos S."/>
            <person name="Stone C."/>
            <person name="Strader C."/>
            <person name="Tesfaye S."/>
            <person name="Thomson T."/>
            <person name="Thoulutsang Y."/>
            <person name="Thoulutsang D."/>
            <person name="Topham K."/>
            <person name="Topping I."/>
            <person name="Tsamla T."/>
            <person name="Vassiliev H."/>
            <person name="Vo A."/>
            <person name="Wangchuk T."/>
            <person name="Wangdi T."/>
            <person name="Weiand M."/>
            <person name="Wilkinson J."/>
            <person name="Wilson A."/>
            <person name="Yadav S."/>
            <person name="Young G."/>
            <person name="Yu Q."/>
            <person name="Zembek L."/>
            <person name="Zhong D."/>
            <person name="Zimmer A."/>
            <person name="Zwirko Z."/>
            <person name="Jaffe D.B."/>
            <person name="Alvarez P."/>
            <person name="Brockman W."/>
            <person name="Butler J."/>
            <person name="Chin C."/>
            <person name="Gnerre S."/>
            <person name="Grabherr M."/>
            <person name="Kleber M."/>
            <person name="Mauceli E."/>
            <person name="MacCallum I."/>
        </authorList>
    </citation>
    <scope>NUCLEOTIDE SEQUENCE [LARGE SCALE GENOMIC DNA]</scope>
    <source>
        <strain evidence="2">MSH-3 / Tucson 14011-0111.49</strain>
    </source>
</reference>
<accession>B4HD49</accession>
<name>B4HD49_DROPE</name>
<gene>
    <name evidence="1" type="primary">Dper\GL20653</name>
    <name evidence="1" type="ORF">Dper_GL20653</name>
</gene>
<dbReference type="PhylomeDB" id="B4HD49"/>
<evidence type="ECO:0000313" key="2">
    <source>
        <dbReference type="Proteomes" id="UP000008744"/>
    </source>
</evidence>
<protein>
    <submittedName>
        <fullName evidence="1">GL20653</fullName>
    </submittedName>
</protein>
<proteinExistence type="predicted"/>
<organism evidence="2">
    <name type="scientific">Drosophila persimilis</name>
    <name type="common">Fruit fly</name>
    <dbReference type="NCBI Taxonomy" id="7234"/>
    <lineage>
        <taxon>Eukaryota</taxon>
        <taxon>Metazoa</taxon>
        <taxon>Ecdysozoa</taxon>
        <taxon>Arthropoda</taxon>
        <taxon>Hexapoda</taxon>
        <taxon>Insecta</taxon>
        <taxon>Pterygota</taxon>
        <taxon>Neoptera</taxon>
        <taxon>Endopterygota</taxon>
        <taxon>Diptera</taxon>
        <taxon>Brachycera</taxon>
        <taxon>Muscomorpha</taxon>
        <taxon>Ephydroidea</taxon>
        <taxon>Drosophilidae</taxon>
        <taxon>Drosophila</taxon>
        <taxon>Sophophora</taxon>
    </lineage>
</organism>
<dbReference type="Proteomes" id="UP000008744">
    <property type="component" value="Unassembled WGS sequence"/>
</dbReference>
<dbReference type="HOGENOM" id="CLU_2280313_0_0_1"/>
<sequence length="102" mass="11147">MDVLIQRLDLLGALSAYADDLLLLIEGNARSELEQKGDLRDLDGLGVQYTDGDWTFSDVTASQERIRTLDRFAGLAFSRRQQLLNAQAAHGLGGFPIQAGRG</sequence>